<dbReference type="EMBL" id="BMAT01013689">
    <property type="protein sequence ID" value="GFS18317.1"/>
    <property type="molecule type" value="Genomic_DNA"/>
</dbReference>
<keyword evidence="1" id="KW-0812">Transmembrane</keyword>
<comment type="caution">
    <text evidence="2">The sequence shown here is derived from an EMBL/GenBank/DDBJ whole genome shotgun (WGS) entry which is preliminary data.</text>
</comment>
<feature type="transmembrane region" description="Helical" evidence="1">
    <location>
        <begin position="77"/>
        <end position="110"/>
    </location>
</feature>
<keyword evidence="3" id="KW-1185">Reference proteome</keyword>
<organism evidence="2 3">
    <name type="scientific">Elysia marginata</name>
    <dbReference type="NCBI Taxonomy" id="1093978"/>
    <lineage>
        <taxon>Eukaryota</taxon>
        <taxon>Metazoa</taxon>
        <taxon>Spiralia</taxon>
        <taxon>Lophotrochozoa</taxon>
        <taxon>Mollusca</taxon>
        <taxon>Gastropoda</taxon>
        <taxon>Heterobranchia</taxon>
        <taxon>Euthyneura</taxon>
        <taxon>Panpulmonata</taxon>
        <taxon>Sacoglossa</taxon>
        <taxon>Placobranchoidea</taxon>
        <taxon>Plakobranchidae</taxon>
        <taxon>Elysia</taxon>
    </lineage>
</organism>
<gene>
    <name evidence="2" type="ORF">ElyMa_006844400</name>
</gene>
<protein>
    <recommendedName>
        <fullName evidence="4">G-protein coupled receptors family 1 profile domain-containing protein</fullName>
    </recommendedName>
</protein>
<keyword evidence="1" id="KW-0472">Membrane</keyword>
<accession>A0AAV4J695</accession>
<sequence length="119" mass="12916">MGTILKNKKIRFGTKVKVLKAYVWHRFTESMTVSLLGLSVADLIGLILLESFNVCVNPMFVRADIPFYPPEVQYITVVVVATAAATVVVGVGVVVLVVVVVVVVVAVIVFNSIQQSQLK</sequence>
<evidence type="ECO:0000313" key="3">
    <source>
        <dbReference type="Proteomes" id="UP000762676"/>
    </source>
</evidence>
<feature type="transmembrane region" description="Helical" evidence="1">
    <location>
        <begin position="30"/>
        <end position="49"/>
    </location>
</feature>
<name>A0AAV4J695_9GAST</name>
<dbReference type="AlphaFoldDB" id="A0AAV4J695"/>
<proteinExistence type="predicted"/>
<evidence type="ECO:0008006" key="4">
    <source>
        <dbReference type="Google" id="ProtNLM"/>
    </source>
</evidence>
<evidence type="ECO:0000313" key="2">
    <source>
        <dbReference type="EMBL" id="GFS18317.1"/>
    </source>
</evidence>
<evidence type="ECO:0000256" key="1">
    <source>
        <dbReference type="SAM" id="Phobius"/>
    </source>
</evidence>
<dbReference type="Proteomes" id="UP000762676">
    <property type="component" value="Unassembled WGS sequence"/>
</dbReference>
<keyword evidence="1" id="KW-1133">Transmembrane helix</keyword>
<reference evidence="2 3" key="1">
    <citation type="journal article" date="2021" name="Elife">
        <title>Chloroplast acquisition without the gene transfer in kleptoplastic sea slugs, Plakobranchus ocellatus.</title>
        <authorList>
            <person name="Maeda T."/>
            <person name="Takahashi S."/>
            <person name="Yoshida T."/>
            <person name="Shimamura S."/>
            <person name="Takaki Y."/>
            <person name="Nagai Y."/>
            <person name="Toyoda A."/>
            <person name="Suzuki Y."/>
            <person name="Arimoto A."/>
            <person name="Ishii H."/>
            <person name="Satoh N."/>
            <person name="Nishiyama T."/>
            <person name="Hasebe M."/>
            <person name="Maruyama T."/>
            <person name="Minagawa J."/>
            <person name="Obokata J."/>
            <person name="Shigenobu S."/>
        </authorList>
    </citation>
    <scope>NUCLEOTIDE SEQUENCE [LARGE SCALE GENOMIC DNA]</scope>
</reference>